<dbReference type="InterPro" id="IPR008756">
    <property type="entry name" value="Peptidase_M56"/>
</dbReference>
<keyword evidence="6" id="KW-1185">Reference proteome</keyword>
<organism evidence="5 6">
    <name type="scientific">Pedosphaera parvula (strain Ellin514)</name>
    <dbReference type="NCBI Taxonomy" id="320771"/>
    <lineage>
        <taxon>Bacteria</taxon>
        <taxon>Pseudomonadati</taxon>
        <taxon>Verrucomicrobiota</taxon>
        <taxon>Pedosphaerae</taxon>
        <taxon>Pedosphaerales</taxon>
        <taxon>Pedosphaeraceae</taxon>
        <taxon>Pedosphaera</taxon>
    </lineage>
</organism>
<dbReference type="OrthoDB" id="176307at2"/>
<comment type="caution">
    <text evidence="5">The sequence shown here is derived from an EMBL/GenBank/DDBJ whole genome shotgun (WGS) entry which is preliminary data.</text>
</comment>
<evidence type="ECO:0000259" key="4">
    <source>
        <dbReference type="SMART" id="SM00560"/>
    </source>
</evidence>
<accession>B9XGU2</accession>
<dbReference type="InterPro" id="IPR006558">
    <property type="entry name" value="LamG-like"/>
</dbReference>
<evidence type="ECO:0000256" key="1">
    <source>
        <dbReference type="ARBA" id="ARBA00022729"/>
    </source>
</evidence>
<keyword evidence="3" id="KW-1133">Transmembrane helix</keyword>
<dbReference type="SMART" id="SM00560">
    <property type="entry name" value="LamGL"/>
    <property type="match status" value="1"/>
</dbReference>
<dbReference type="Gene3D" id="3.30.2010.10">
    <property type="entry name" value="Metalloproteases ('zincins'), catalytic domain"/>
    <property type="match status" value="1"/>
</dbReference>
<evidence type="ECO:0000313" key="6">
    <source>
        <dbReference type="Proteomes" id="UP000003688"/>
    </source>
</evidence>
<dbReference type="AlphaFoldDB" id="B9XGU2"/>
<dbReference type="InterPro" id="IPR013320">
    <property type="entry name" value="ConA-like_dom_sf"/>
</dbReference>
<dbReference type="STRING" id="320771.Cflav_PD4032"/>
<keyword evidence="1" id="KW-0732">Signal</keyword>
<dbReference type="PANTHER" id="PTHR34978:SF3">
    <property type="entry name" value="SLR0241 PROTEIN"/>
    <property type="match status" value="1"/>
</dbReference>
<dbReference type="SUPFAM" id="SSF49899">
    <property type="entry name" value="Concanavalin A-like lectins/glucanases"/>
    <property type="match status" value="1"/>
</dbReference>
<evidence type="ECO:0000313" key="5">
    <source>
        <dbReference type="EMBL" id="EEF60863.1"/>
    </source>
</evidence>
<feature type="domain" description="LamG-like jellyroll fold" evidence="4">
    <location>
        <begin position="397"/>
        <end position="546"/>
    </location>
</feature>
<protein>
    <submittedName>
        <fullName evidence="5">Peptidase M56 BlaR1</fullName>
    </submittedName>
</protein>
<dbReference type="Pfam" id="PF05569">
    <property type="entry name" value="Peptidase_M56"/>
    <property type="match status" value="1"/>
</dbReference>
<dbReference type="Proteomes" id="UP000003688">
    <property type="component" value="Unassembled WGS sequence"/>
</dbReference>
<dbReference type="PANTHER" id="PTHR34978">
    <property type="entry name" value="POSSIBLE SENSOR-TRANSDUCER PROTEIN BLAR"/>
    <property type="match status" value="1"/>
</dbReference>
<proteinExistence type="predicted"/>
<feature type="transmembrane region" description="Helical" evidence="3">
    <location>
        <begin position="105"/>
        <end position="125"/>
    </location>
</feature>
<dbReference type="Pfam" id="PF13385">
    <property type="entry name" value="Laminin_G_3"/>
    <property type="match status" value="1"/>
</dbReference>
<keyword evidence="3" id="KW-0472">Membrane</keyword>
<reference evidence="5 6" key="1">
    <citation type="journal article" date="2011" name="J. Bacteriol.">
        <title>Genome sequence of 'Pedosphaera parvula' Ellin514, an aerobic Verrucomicrobial isolate from pasture soil.</title>
        <authorList>
            <person name="Kant R."/>
            <person name="van Passel M.W."/>
            <person name="Sangwan P."/>
            <person name="Palva A."/>
            <person name="Lucas S."/>
            <person name="Copeland A."/>
            <person name="Lapidus A."/>
            <person name="Glavina Del Rio T."/>
            <person name="Dalin E."/>
            <person name="Tice H."/>
            <person name="Bruce D."/>
            <person name="Goodwin L."/>
            <person name="Pitluck S."/>
            <person name="Chertkov O."/>
            <person name="Larimer F.W."/>
            <person name="Land M.L."/>
            <person name="Hauser L."/>
            <person name="Brettin T.S."/>
            <person name="Detter J.C."/>
            <person name="Han S."/>
            <person name="de Vos W.M."/>
            <person name="Janssen P.H."/>
            <person name="Smidt H."/>
        </authorList>
    </citation>
    <scope>NUCLEOTIDE SEQUENCE [LARGE SCALE GENOMIC DNA]</scope>
    <source>
        <strain evidence="5 6">Ellin514</strain>
    </source>
</reference>
<dbReference type="CDD" id="cd07341">
    <property type="entry name" value="M56_BlaR1_MecR1_like"/>
    <property type="match status" value="1"/>
</dbReference>
<keyword evidence="2" id="KW-1015">Disulfide bond</keyword>
<dbReference type="InterPro" id="IPR052173">
    <property type="entry name" value="Beta-lactam_resp_regulator"/>
</dbReference>
<name>B9XGU2_PEDPL</name>
<sequence>MEAAIFIFIVALIQLVIKKQLSPRWRHAIWILIVIRLLMPVSLPSSLSLFNFSPIKHSAVFNYSPFKPASRGVTPHALEMAGRMEKEVVPPAGGLSSSPPSSRRFIWACFIIWLAGVVIFTSRIVQLDFAFAAKVGRTKMVTDSETLELLDQCRRRMGIRFPIGLLETDEVQTPALYGALHPRLLIPKGMSADLNPEELEHVFMHELAHIKRHDMVVHWIMTLAQILHWFNPLVWAALARMRVERELACDSLVLSYVKDAEKESYGSTLLKLLERFTQPSPNPGIVGIMERAEPIKERILSIAHYRKEAQWSFSALLLILLLGTIGLTDARTSLSDLPGLTHWWPADGTAEEKIGGHHAILHGNPGFAPGVYGQAFDLNGIDQFIEVPSSPDLCPKGSFSISTWVFPRQDKQQVIISKWGVWPAEYNNRSFVLHTLPELGLRFCTSDLKNQWNFHYQYFETKFEVLATNKWNHVVAVYDQASGRRQMYVNGMIVAERMDPPITLLETTVPLGIGAVIEDAKCTKTHSYFNGLIDDIRIYSRALSAEEIMRIYKMTGMKEP</sequence>
<gene>
    <name evidence="5" type="ORF">Cflav_PD4032</name>
</gene>
<evidence type="ECO:0000256" key="2">
    <source>
        <dbReference type="ARBA" id="ARBA00023157"/>
    </source>
</evidence>
<dbReference type="Gene3D" id="2.60.120.200">
    <property type="match status" value="1"/>
</dbReference>
<keyword evidence="3" id="KW-0812">Transmembrane</keyword>
<feature type="transmembrane region" description="Helical" evidence="3">
    <location>
        <begin position="216"/>
        <end position="238"/>
    </location>
</feature>
<evidence type="ECO:0000256" key="3">
    <source>
        <dbReference type="SAM" id="Phobius"/>
    </source>
</evidence>
<dbReference type="EMBL" id="ABOX02000013">
    <property type="protein sequence ID" value="EEF60863.1"/>
    <property type="molecule type" value="Genomic_DNA"/>
</dbReference>
<feature type="transmembrane region" description="Helical" evidence="3">
    <location>
        <begin position="28"/>
        <end position="50"/>
    </location>
</feature>